<protein>
    <submittedName>
        <fullName evidence="4">Serine hydrolase FSH</fullName>
    </submittedName>
</protein>
<dbReference type="PANTHER" id="PTHR48070">
    <property type="entry name" value="ESTERASE OVCA2"/>
    <property type="match status" value="1"/>
</dbReference>
<dbReference type="GO" id="GO:0016787">
    <property type="term" value="F:hydrolase activity"/>
    <property type="evidence" value="ECO:0007669"/>
    <property type="project" value="UniProtKB-KW"/>
</dbReference>
<feature type="domain" description="Serine hydrolase" evidence="3">
    <location>
        <begin position="10"/>
        <end position="237"/>
    </location>
</feature>
<dbReference type="Gene3D" id="3.40.50.1820">
    <property type="entry name" value="alpha/beta hydrolase"/>
    <property type="match status" value="1"/>
</dbReference>
<keyword evidence="5" id="KW-1185">Reference proteome</keyword>
<dbReference type="InterPro" id="IPR050593">
    <property type="entry name" value="LovG"/>
</dbReference>
<dbReference type="EMBL" id="JAAOAQ010000088">
    <property type="protein sequence ID" value="KAF5568216.1"/>
    <property type="molecule type" value="Genomic_DNA"/>
</dbReference>
<sequence length="405" mass="45094">MNNLATIYLPRIFCLHGGGTNAFIFRIQCCVIEKRLGRSFRLVYVEAPFTSIEPGPDVTSVYRDYGPFKVWLRDQRMSGVWTSRDVAAEIDRALAVAMAADDAKGATGDWVGLLGFSQGARVAASILYRQQICGLTSFRFAVLFAGRGPLVWLMPDHPQPHGLVGADTSFTEPAPAFLALNSEHMLRLPTIHVHGLTDPGLDHHRDLLREYCDPMQATLLEWEGDHRMPIKSRDVETIVQQIHKLARETGTPSLMTGLGDVISGKDTYLRPVEKGFSMQRISMYTEHGYGSAHEAAYGSVLFWEHGQMNKDAAAMYKATGYMFGEWSDYVQGIHQILIWTALELEGVGANLQHMNSIPAIEAAIKKFADVPEDYKLKGHLNYGDEQAACPEKPKKLPIEETLTIL</sequence>
<evidence type="ECO:0000256" key="1">
    <source>
        <dbReference type="ARBA" id="ARBA00005863"/>
    </source>
</evidence>
<dbReference type="PANTHER" id="PTHR48070:SF3">
    <property type="entry name" value="ESTERASE DBAE-RELATED"/>
    <property type="match status" value="1"/>
</dbReference>
<proteinExistence type="inferred from homology"/>
<dbReference type="Pfam" id="PF03959">
    <property type="entry name" value="FSH1"/>
    <property type="match status" value="1"/>
</dbReference>
<dbReference type="GO" id="GO:0044550">
    <property type="term" value="P:secondary metabolite biosynthetic process"/>
    <property type="evidence" value="ECO:0007669"/>
    <property type="project" value="TreeGrafter"/>
</dbReference>
<accession>A0A8H5KAQ4</accession>
<dbReference type="GO" id="GO:0005737">
    <property type="term" value="C:cytoplasm"/>
    <property type="evidence" value="ECO:0007669"/>
    <property type="project" value="TreeGrafter"/>
</dbReference>
<dbReference type="Proteomes" id="UP000582016">
    <property type="component" value="Unassembled WGS sequence"/>
</dbReference>
<evidence type="ECO:0000256" key="2">
    <source>
        <dbReference type="ARBA" id="ARBA00022801"/>
    </source>
</evidence>
<dbReference type="GO" id="GO:0005634">
    <property type="term" value="C:nucleus"/>
    <property type="evidence" value="ECO:0007669"/>
    <property type="project" value="TreeGrafter"/>
</dbReference>
<evidence type="ECO:0000259" key="3">
    <source>
        <dbReference type="Pfam" id="PF03959"/>
    </source>
</evidence>
<evidence type="ECO:0000313" key="5">
    <source>
        <dbReference type="Proteomes" id="UP000582016"/>
    </source>
</evidence>
<dbReference type="SUPFAM" id="SSF53474">
    <property type="entry name" value="alpha/beta-Hydrolases"/>
    <property type="match status" value="1"/>
</dbReference>
<organism evidence="4 5">
    <name type="scientific">Fusarium phyllophilum</name>
    <dbReference type="NCBI Taxonomy" id="47803"/>
    <lineage>
        <taxon>Eukaryota</taxon>
        <taxon>Fungi</taxon>
        <taxon>Dikarya</taxon>
        <taxon>Ascomycota</taxon>
        <taxon>Pezizomycotina</taxon>
        <taxon>Sordariomycetes</taxon>
        <taxon>Hypocreomycetidae</taxon>
        <taxon>Hypocreales</taxon>
        <taxon>Nectriaceae</taxon>
        <taxon>Fusarium</taxon>
        <taxon>Fusarium fujikuroi species complex</taxon>
    </lineage>
</organism>
<evidence type="ECO:0000313" key="4">
    <source>
        <dbReference type="EMBL" id="KAF5568216.1"/>
    </source>
</evidence>
<dbReference type="InterPro" id="IPR005645">
    <property type="entry name" value="FSH-like_dom"/>
</dbReference>
<name>A0A8H5KAQ4_9HYPO</name>
<dbReference type="GO" id="GO:0016491">
    <property type="term" value="F:oxidoreductase activity"/>
    <property type="evidence" value="ECO:0007669"/>
    <property type="project" value="InterPro"/>
</dbReference>
<comment type="caution">
    <text evidence="4">The sequence shown here is derived from an EMBL/GenBank/DDBJ whole genome shotgun (WGS) entry which is preliminary data.</text>
</comment>
<comment type="similarity">
    <text evidence="1">Belongs to the LovG family.</text>
</comment>
<keyword evidence="2 4" id="KW-0378">Hydrolase</keyword>
<dbReference type="SUPFAM" id="SSF55469">
    <property type="entry name" value="FMN-dependent nitroreductase-like"/>
    <property type="match status" value="1"/>
</dbReference>
<gene>
    <name evidence="4" type="ORF">FPHYL_2907</name>
</gene>
<dbReference type="InterPro" id="IPR000415">
    <property type="entry name" value="Nitroreductase-like"/>
</dbReference>
<dbReference type="Gene3D" id="3.40.109.10">
    <property type="entry name" value="NADH Oxidase"/>
    <property type="match status" value="1"/>
</dbReference>
<dbReference type="InterPro" id="IPR029058">
    <property type="entry name" value="AB_hydrolase_fold"/>
</dbReference>
<reference evidence="4 5" key="1">
    <citation type="submission" date="2020-05" db="EMBL/GenBank/DDBJ databases">
        <title>Identification and distribution of gene clusters putatively required for synthesis of sphingolipid metabolism inhibitors in phylogenetically diverse species of the filamentous fungus Fusarium.</title>
        <authorList>
            <person name="Kim H.-S."/>
            <person name="Busman M."/>
            <person name="Brown D.W."/>
            <person name="Divon H."/>
            <person name="Uhlig S."/>
            <person name="Proctor R.H."/>
        </authorList>
    </citation>
    <scope>NUCLEOTIDE SEQUENCE [LARGE SCALE GENOMIC DNA]</scope>
    <source>
        <strain evidence="4 5">NRRL 13617</strain>
    </source>
</reference>
<dbReference type="AlphaFoldDB" id="A0A8H5KAQ4"/>
<dbReference type="OrthoDB" id="2094269at2759"/>